<keyword evidence="4" id="KW-1185">Reference proteome</keyword>
<dbReference type="PROSITE" id="PS51257">
    <property type="entry name" value="PROKAR_LIPOPROTEIN"/>
    <property type="match status" value="1"/>
</dbReference>
<evidence type="ECO:0000313" key="3">
    <source>
        <dbReference type="Proteomes" id="UP000281904"/>
    </source>
</evidence>
<evidence type="ECO:0000313" key="1">
    <source>
        <dbReference type="EMBL" id="MBH1929589.1"/>
    </source>
</evidence>
<reference evidence="1 4" key="2">
    <citation type="submission" date="2020-11" db="EMBL/GenBank/DDBJ databases">
        <title>Enhanced detection system for hospital associated transmission using whole genome sequencing surveillance.</title>
        <authorList>
            <person name="Harrison L.H."/>
            <person name="Van Tyne D."/>
            <person name="Marsh J.W."/>
            <person name="Griffith M.P."/>
            <person name="Snyder D.J."/>
            <person name="Cooper V.S."/>
            <person name="Mustapha M."/>
        </authorList>
    </citation>
    <scope>NUCLEOTIDE SEQUENCE [LARGE SCALE GENOMIC DNA]</scope>
    <source>
        <strain evidence="1 4">SER00230</strain>
    </source>
</reference>
<reference evidence="2 3" key="1">
    <citation type="submission" date="2018-12" db="EMBL/GenBank/DDBJ databases">
        <authorList>
            <consortium name="Pathogen Informatics"/>
        </authorList>
    </citation>
    <scope>NUCLEOTIDE SEQUENCE [LARGE SCALE GENOMIC DNA]</scope>
    <source>
        <strain evidence="2 3">NCTC10036</strain>
    </source>
</reference>
<organism evidence="2 3">
    <name type="scientific">Serratia rubidaea</name>
    <name type="common">Serratia marinorubra</name>
    <dbReference type="NCBI Taxonomy" id="61652"/>
    <lineage>
        <taxon>Bacteria</taxon>
        <taxon>Pseudomonadati</taxon>
        <taxon>Pseudomonadota</taxon>
        <taxon>Gammaproteobacteria</taxon>
        <taxon>Enterobacterales</taxon>
        <taxon>Yersiniaceae</taxon>
        <taxon>Serratia</taxon>
    </lineage>
</organism>
<dbReference type="Proteomes" id="UP000624159">
    <property type="component" value="Unassembled WGS sequence"/>
</dbReference>
<accession>A0A3S4XJ58</accession>
<dbReference type="EMBL" id="LR134493">
    <property type="protein sequence ID" value="VEI68044.1"/>
    <property type="molecule type" value="Genomic_DNA"/>
</dbReference>
<gene>
    <name evidence="1" type="ORF">I5U13_07925</name>
    <name evidence="2" type="ORF">NCTC10036_03214</name>
</gene>
<protein>
    <submittedName>
        <fullName evidence="2">Uncharacterized protein</fullName>
    </submittedName>
</protein>
<dbReference type="EMBL" id="JADULK010000003">
    <property type="protein sequence ID" value="MBH1929589.1"/>
    <property type="molecule type" value="Genomic_DNA"/>
</dbReference>
<dbReference type="Proteomes" id="UP000281904">
    <property type="component" value="Chromosome"/>
</dbReference>
<evidence type="ECO:0000313" key="2">
    <source>
        <dbReference type="EMBL" id="VEI68044.1"/>
    </source>
</evidence>
<proteinExistence type="predicted"/>
<dbReference type="AlphaFoldDB" id="A0A3S4XJ58"/>
<name>A0A3S4XJ58_SERRU</name>
<dbReference type="RefSeq" id="WP_164722740.1">
    <property type="nucleotide sequence ID" value="NZ_JADULK010000003.1"/>
</dbReference>
<sequence length="52" mass="5873">MSYNQKAWLVVLLLCTLFWTAVIGSACTLYGYQQRPAHSAEQKCDAASHLQR</sequence>
<evidence type="ECO:0000313" key="4">
    <source>
        <dbReference type="Proteomes" id="UP000624159"/>
    </source>
</evidence>